<dbReference type="Pfam" id="PF00028">
    <property type="entry name" value="Cadherin"/>
    <property type="match status" value="6"/>
</dbReference>
<evidence type="ECO:0000256" key="7">
    <source>
        <dbReference type="ARBA" id="ARBA00023136"/>
    </source>
</evidence>
<accession>A0ABD0JII1</accession>
<dbReference type="InterPro" id="IPR013164">
    <property type="entry name" value="Cadherin_N"/>
</dbReference>
<evidence type="ECO:0000256" key="4">
    <source>
        <dbReference type="ARBA" id="ARBA00022837"/>
    </source>
</evidence>
<dbReference type="FunFam" id="2.60.40.60:FF:000002">
    <property type="entry name" value="Protocadherin alpha 2"/>
    <property type="match status" value="1"/>
</dbReference>
<evidence type="ECO:0000256" key="6">
    <source>
        <dbReference type="ARBA" id="ARBA00022989"/>
    </source>
</evidence>
<dbReference type="FunFam" id="2.60.40.60:FF:000092">
    <property type="entry name" value="Protocadherin 8"/>
    <property type="match status" value="1"/>
</dbReference>
<proteinExistence type="predicted"/>
<feature type="chain" id="PRO_5044844428" description="Cadherin domain-containing protein" evidence="11">
    <location>
        <begin position="26"/>
        <end position="971"/>
    </location>
</feature>
<dbReference type="PANTHER" id="PTHR24028:SF146">
    <property type="entry name" value="CADHERIN 96CB, ISOFORM D-RELATED"/>
    <property type="match status" value="1"/>
</dbReference>
<keyword evidence="5" id="KW-0130">Cell adhesion</keyword>
<evidence type="ECO:0000259" key="12">
    <source>
        <dbReference type="PROSITE" id="PS50268"/>
    </source>
</evidence>
<dbReference type="GO" id="GO:0005509">
    <property type="term" value="F:calcium ion binding"/>
    <property type="evidence" value="ECO:0007669"/>
    <property type="project" value="UniProtKB-UniRule"/>
</dbReference>
<dbReference type="SMART" id="SM00112">
    <property type="entry name" value="CA"/>
    <property type="match status" value="7"/>
</dbReference>
<evidence type="ECO:0000256" key="2">
    <source>
        <dbReference type="ARBA" id="ARBA00022692"/>
    </source>
</evidence>
<dbReference type="EMBL" id="JACVVK020000444">
    <property type="protein sequence ID" value="KAK7474212.1"/>
    <property type="molecule type" value="Genomic_DNA"/>
</dbReference>
<evidence type="ECO:0000313" key="14">
    <source>
        <dbReference type="Proteomes" id="UP001519460"/>
    </source>
</evidence>
<dbReference type="GO" id="GO:0016020">
    <property type="term" value="C:membrane"/>
    <property type="evidence" value="ECO:0007669"/>
    <property type="project" value="UniProtKB-SubCell"/>
</dbReference>
<feature type="domain" description="Cadherin" evidence="12">
    <location>
        <begin position="455"/>
        <end position="558"/>
    </location>
</feature>
<sequence>MAHHLLFLHLAVLFFAMFCLIVARGQMVAKVILGPFQEQQRAGVLVGNIARESNIASEVSASEFNKLRYEFLDPSNLQTASLFTLNGQTGGIYTSAMIDREAVCEFQEECLIKFDVTVSSEQTAFLRIVNVAINITDVNDNVPTFPRDNITLDIPEGTYLGTTLLTTTDAVKLKVDRNLDNSFKVSLVVNKNLDREQRDKYLVRVKARDGGLQSLTGTLTVNINVADVNDNAPVFSQRSYSYSVVENAPPNMTIGRVYATDLDAGMNARITYSFSEQTRSKLQELFAIDPDRGEIKIIKPLQFVSGNEFNAIVEAKDNGFPAQQTQAQLNITILDVGNNAPQVEFVPKNPLYGQTVLVAENARTPYLVGTLRVEDNDPGVNGIVNCGSSHGSFKVQKLEGGGGFLVLLQSPLDREHEEKVNVTITCADSGAPSMSRTTMFNVIVADANDNPPVFTQHVYVANLTEDSEKDKEIIRVTAHDIDKGMNGQFYYYLHPRKNVMFNLNSETGVLTSNMVFDREVSSEVTVTVKAIDEGDQSLTGTATIVVHILDKNDNAPELETKEFHIVEGNEPDRYVGKLKAHDADVGINAEVEFYMKVATPLPPFIVYPDGQIRTRQNMDIDRELQDRYQFEVYMNDKGSPKQSSSAMVTVHILDVNDNSPEVIFPTSKNGTVRIMWDQKPRVPFAQIYASDPDDGMNSKLYFFIAGSNKNNLFEVDKDRGLVSLSRYIQANDNFFQRVKIAVQDQGNPQLETQAQLIVRIDTTNATFAPTRRPRPVKHNLARDWQRDKMGIQEECGKTEMEKVAWKASHGGKALPDPEDVDDDPDICDGPSDHVTMGKVVSLPWSNEKGGGGGSDGHVMHGPLDQYRKQDFYTFCKVRSPHDDVNSVTSGETTTSDSGRGGSEDDTPLPPIAEVPPESSAGLPINSTRPNQMARQDEGKFQSGPTLPGCHRPRFGVDSQCAHARSLLFHYR</sequence>
<comment type="caution">
    <text evidence="13">The sequence shown here is derived from an EMBL/GenBank/DDBJ whole genome shotgun (WGS) entry which is preliminary data.</text>
</comment>
<dbReference type="FunFam" id="2.60.40.60:FF:000020">
    <property type="entry name" value="Dachsous cadherin-related 1b"/>
    <property type="match status" value="1"/>
</dbReference>
<protein>
    <recommendedName>
        <fullName evidence="12">Cadherin domain-containing protein</fullName>
    </recommendedName>
</protein>
<feature type="compositionally biased region" description="Polar residues" evidence="10">
    <location>
        <begin position="924"/>
        <end position="933"/>
    </location>
</feature>
<dbReference type="PANTHER" id="PTHR24028">
    <property type="entry name" value="CADHERIN-87A"/>
    <property type="match status" value="1"/>
</dbReference>
<keyword evidence="2" id="KW-0812">Transmembrane</keyword>
<feature type="domain" description="Cadherin" evidence="12">
    <location>
        <begin position="682"/>
        <end position="771"/>
    </location>
</feature>
<feature type="non-terminal residue" evidence="13">
    <location>
        <position position="971"/>
    </location>
</feature>
<gene>
    <name evidence="13" type="ORF">BaRGS_00034561</name>
</gene>
<dbReference type="GO" id="GO:0007155">
    <property type="term" value="P:cell adhesion"/>
    <property type="evidence" value="ECO:0007669"/>
    <property type="project" value="UniProtKB-KW"/>
</dbReference>
<keyword evidence="8" id="KW-0325">Glycoprotein</keyword>
<comment type="subcellular location">
    <subcellularLocation>
        <location evidence="1">Membrane</location>
        <topology evidence="1">Single-pass membrane protein</topology>
    </subcellularLocation>
</comment>
<evidence type="ECO:0000256" key="10">
    <source>
        <dbReference type="SAM" id="MobiDB-lite"/>
    </source>
</evidence>
<keyword evidence="11" id="KW-0732">Signal</keyword>
<dbReference type="Gene3D" id="2.60.40.60">
    <property type="entry name" value="Cadherins"/>
    <property type="match status" value="7"/>
</dbReference>
<dbReference type="Proteomes" id="UP001519460">
    <property type="component" value="Unassembled WGS sequence"/>
</dbReference>
<dbReference type="Pfam" id="PF08266">
    <property type="entry name" value="Cadherin_2"/>
    <property type="match status" value="1"/>
</dbReference>
<name>A0ABD0JII1_9CAEN</name>
<feature type="signal peptide" evidence="11">
    <location>
        <begin position="1"/>
        <end position="25"/>
    </location>
</feature>
<keyword evidence="14" id="KW-1185">Reference proteome</keyword>
<evidence type="ECO:0000256" key="5">
    <source>
        <dbReference type="ARBA" id="ARBA00022889"/>
    </source>
</evidence>
<evidence type="ECO:0000256" key="8">
    <source>
        <dbReference type="ARBA" id="ARBA00023180"/>
    </source>
</evidence>
<keyword evidence="3" id="KW-0677">Repeat</keyword>
<reference evidence="13 14" key="1">
    <citation type="journal article" date="2023" name="Sci. Data">
        <title>Genome assembly of the Korean intertidal mud-creeper Batillaria attramentaria.</title>
        <authorList>
            <person name="Patra A.K."/>
            <person name="Ho P.T."/>
            <person name="Jun S."/>
            <person name="Lee S.J."/>
            <person name="Kim Y."/>
            <person name="Won Y.J."/>
        </authorList>
    </citation>
    <scope>NUCLEOTIDE SEQUENCE [LARGE SCALE GENOMIC DNA]</scope>
    <source>
        <strain evidence="13">Wonlab-2016</strain>
    </source>
</reference>
<dbReference type="PROSITE" id="PS00232">
    <property type="entry name" value="CADHERIN_1"/>
    <property type="match status" value="3"/>
</dbReference>
<dbReference type="InterPro" id="IPR002126">
    <property type="entry name" value="Cadherin-like_dom"/>
</dbReference>
<dbReference type="CDD" id="cd11304">
    <property type="entry name" value="Cadherin_repeat"/>
    <property type="match status" value="7"/>
</dbReference>
<dbReference type="PROSITE" id="PS50268">
    <property type="entry name" value="CADHERIN_2"/>
    <property type="match status" value="6"/>
</dbReference>
<feature type="domain" description="Cadherin" evidence="12">
    <location>
        <begin position="236"/>
        <end position="343"/>
    </location>
</feature>
<evidence type="ECO:0000256" key="9">
    <source>
        <dbReference type="PROSITE-ProRule" id="PRU00043"/>
    </source>
</evidence>
<dbReference type="InterPro" id="IPR015919">
    <property type="entry name" value="Cadherin-like_sf"/>
</dbReference>
<dbReference type="InterPro" id="IPR020894">
    <property type="entry name" value="Cadherin_CS"/>
</dbReference>
<keyword evidence="6" id="KW-1133">Transmembrane helix</keyword>
<dbReference type="AlphaFoldDB" id="A0ABD0JII1"/>
<keyword evidence="4 9" id="KW-0106">Calcium</keyword>
<keyword evidence="7" id="KW-0472">Membrane</keyword>
<dbReference type="PRINTS" id="PR00205">
    <property type="entry name" value="CADHERIN"/>
</dbReference>
<feature type="domain" description="Cadherin" evidence="12">
    <location>
        <begin position="358"/>
        <end position="454"/>
    </location>
</feature>
<feature type="domain" description="Cadherin" evidence="12">
    <location>
        <begin position="129"/>
        <end position="235"/>
    </location>
</feature>
<evidence type="ECO:0000256" key="3">
    <source>
        <dbReference type="ARBA" id="ARBA00022737"/>
    </source>
</evidence>
<feature type="domain" description="Cadherin" evidence="12">
    <location>
        <begin position="557"/>
        <end position="662"/>
    </location>
</feature>
<feature type="compositionally biased region" description="Polar residues" evidence="10">
    <location>
        <begin position="885"/>
        <end position="897"/>
    </location>
</feature>
<evidence type="ECO:0000256" key="1">
    <source>
        <dbReference type="ARBA" id="ARBA00004167"/>
    </source>
</evidence>
<organism evidence="13 14">
    <name type="scientific">Batillaria attramentaria</name>
    <dbReference type="NCBI Taxonomy" id="370345"/>
    <lineage>
        <taxon>Eukaryota</taxon>
        <taxon>Metazoa</taxon>
        <taxon>Spiralia</taxon>
        <taxon>Lophotrochozoa</taxon>
        <taxon>Mollusca</taxon>
        <taxon>Gastropoda</taxon>
        <taxon>Caenogastropoda</taxon>
        <taxon>Sorbeoconcha</taxon>
        <taxon>Cerithioidea</taxon>
        <taxon>Batillariidae</taxon>
        <taxon>Batillaria</taxon>
    </lineage>
</organism>
<dbReference type="SUPFAM" id="SSF49313">
    <property type="entry name" value="Cadherin-like"/>
    <property type="match status" value="7"/>
</dbReference>
<evidence type="ECO:0000313" key="13">
    <source>
        <dbReference type="EMBL" id="KAK7474212.1"/>
    </source>
</evidence>
<evidence type="ECO:0000256" key="11">
    <source>
        <dbReference type="SAM" id="SignalP"/>
    </source>
</evidence>
<dbReference type="InterPro" id="IPR050174">
    <property type="entry name" value="Protocadherin/Cadherin-CA"/>
</dbReference>
<feature type="region of interest" description="Disordered" evidence="10">
    <location>
        <begin position="882"/>
        <end position="954"/>
    </location>
</feature>